<proteinExistence type="predicted"/>
<keyword evidence="2" id="KW-0812">Transmembrane</keyword>
<feature type="compositionally biased region" description="Basic and acidic residues" evidence="1">
    <location>
        <begin position="101"/>
        <end position="127"/>
    </location>
</feature>
<feature type="transmembrane region" description="Helical" evidence="2">
    <location>
        <begin position="55"/>
        <end position="74"/>
    </location>
</feature>
<sequence>MERIKSVLRLIGILLIPSAILVLSAAIWQNDDVIIQKFSLIGGWWEPEKLKLSSLLTWFLLSGAVLVLIFVLLFNNERKLYRELAELRRMKKENNVAANAKNEETEQPEQRKKTESRRTGKHDRKTE</sequence>
<feature type="region of interest" description="Disordered" evidence="1">
    <location>
        <begin position="95"/>
        <end position="127"/>
    </location>
</feature>
<keyword evidence="2" id="KW-1133">Transmembrane helix</keyword>
<dbReference type="EMBL" id="CP123443">
    <property type="protein sequence ID" value="WGK69249.1"/>
    <property type="molecule type" value="Genomic_DNA"/>
</dbReference>
<gene>
    <name evidence="3" type="ORF">P0082_12360</name>
</gene>
<evidence type="ECO:0000313" key="4">
    <source>
        <dbReference type="Proteomes" id="UP001228690"/>
    </source>
</evidence>
<feature type="transmembrane region" description="Helical" evidence="2">
    <location>
        <begin position="7"/>
        <end position="28"/>
    </location>
</feature>
<keyword evidence="4" id="KW-1185">Reference proteome</keyword>
<evidence type="ECO:0000256" key="2">
    <source>
        <dbReference type="SAM" id="Phobius"/>
    </source>
</evidence>
<name>A0ABY8MKB8_9SPIO</name>
<protein>
    <recommendedName>
        <fullName evidence="5">Lipopolysaccharide assembly protein A domain-containing protein</fullName>
    </recommendedName>
</protein>
<dbReference type="Proteomes" id="UP001228690">
    <property type="component" value="Chromosome"/>
</dbReference>
<evidence type="ECO:0000256" key="1">
    <source>
        <dbReference type="SAM" id="MobiDB-lite"/>
    </source>
</evidence>
<evidence type="ECO:0008006" key="5">
    <source>
        <dbReference type="Google" id="ProtNLM"/>
    </source>
</evidence>
<dbReference type="RefSeq" id="WP_326927437.1">
    <property type="nucleotide sequence ID" value="NZ_CP123443.1"/>
</dbReference>
<keyword evidence="2" id="KW-0472">Membrane</keyword>
<organism evidence="3 4">
    <name type="scientific">Candidatus Haliotispira prima</name>
    <dbReference type="NCBI Taxonomy" id="3034016"/>
    <lineage>
        <taxon>Bacteria</taxon>
        <taxon>Pseudomonadati</taxon>
        <taxon>Spirochaetota</taxon>
        <taxon>Spirochaetia</taxon>
        <taxon>Spirochaetales</taxon>
        <taxon>Spirochaetaceae</taxon>
        <taxon>Candidatus Haliotispira</taxon>
    </lineage>
</organism>
<accession>A0ABY8MKB8</accession>
<evidence type="ECO:0000313" key="3">
    <source>
        <dbReference type="EMBL" id="WGK69249.1"/>
    </source>
</evidence>
<reference evidence="3 4" key="1">
    <citation type="submission" date="2023-04" db="EMBL/GenBank/DDBJ databases">
        <title>Spirochaete genome identified in red abalone sample constitutes a novel genus.</title>
        <authorList>
            <person name="Sharma S.P."/>
            <person name="Purcell C.M."/>
            <person name="Hyde J.R."/>
            <person name="Severin A.J."/>
        </authorList>
    </citation>
    <scope>NUCLEOTIDE SEQUENCE [LARGE SCALE GENOMIC DNA]</scope>
    <source>
        <strain evidence="3 4">SP-2023</strain>
    </source>
</reference>